<comment type="caution">
    <text evidence="1">The sequence shown here is derived from an EMBL/GenBank/DDBJ whole genome shotgun (WGS) entry which is preliminary data.</text>
</comment>
<keyword evidence="2" id="KW-1185">Reference proteome</keyword>
<dbReference type="Proteomes" id="UP000552615">
    <property type="component" value="Unassembled WGS sequence"/>
</dbReference>
<name>A0A7Y0FJZ7_9FLAO</name>
<organism evidence="1 2">
    <name type="scientific">Chryseobacterium cheonjiense</name>
    <dbReference type="NCBI Taxonomy" id="2728845"/>
    <lineage>
        <taxon>Bacteria</taxon>
        <taxon>Pseudomonadati</taxon>
        <taxon>Bacteroidota</taxon>
        <taxon>Flavobacteriia</taxon>
        <taxon>Flavobacteriales</taxon>
        <taxon>Weeksellaceae</taxon>
        <taxon>Chryseobacterium group</taxon>
        <taxon>Chryseobacterium</taxon>
    </lineage>
</organism>
<evidence type="ECO:0000313" key="2">
    <source>
        <dbReference type="Proteomes" id="UP000552615"/>
    </source>
</evidence>
<dbReference type="EMBL" id="JABBGF010000003">
    <property type="protein sequence ID" value="NML59093.1"/>
    <property type="molecule type" value="Genomic_DNA"/>
</dbReference>
<sequence>MSGDLIGISDLVGIGLNRVSEEHPYVAMALGVVSIVATKGRADDDVLKMELAVEKNLALGLKEDLFIFAENKNFDTYKTFSNGLQTDKILEAMNSYDKLHFNVTGFSKYQFSKFKPGDFIGNRNVTNWEMHEIFSNPALLNKTQFYRKVGNSYEILSNFSPYGY</sequence>
<dbReference type="AlphaFoldDB" id="A0A7Y0FJZ7"/>
<evidence type="ECO:0000313" key="1">
    <source>
        <dbReference type="EMBL" id="NML59093.1"/>
    </source>
</evidence>
<gene>
    <name evidence="1" type="ORF">HHL20_17330</name>
</gene>
<reference evidence="1 2" key="1">
    <citation type="submission" date="2020-04" db="EMBL/GenBank/DDBJ databases">
        <title>Chryseobacterium sp. RJ-7-14 sp. nov., isolated from Jeju soil.</title>
        <authorList>
            <person name="Dahal R.H."/>
            <person name="Chaudhary D.K."/>
        </authorList>
    </citation>
    <scope>NUCLEOTIDE SEQUENCE [LARGE SCALE GENOMIC DNA]</scope>
    <source>
        <strain evidence="1 2">RJ-7-14</strain>
    </source>
</reference>
<proteinExistence type="predicted"/>
<protein>
    <submittedName>
        <fullName evidence="1">Uncharacterized protein</fullName>
    </submittedName>
</protein>
<accession>A0A7Y0FJZ7</accession>